<dbReference type="GO" id="GO:0005886">
    <property type="term" value="C:plasma membrane"/>
    <property type="evidence" value="ECO:0007669"/>
    <property type="project" value="UniProtKB-SubCell"/>
</dbReference>
<feature type="transmembrane region" description="Helical" evidence="12">
    <location>
        <begin position="49"/>
        <end position="72"/>
    </location>
</feature>
<dbReference type="PANTHER" id="PTHR43221">
    <property type="entry name" value="PROTEASE HTPX"/>
    <property type="match status" value="1"/>
</dbReference>
<keyword evidence="4" id="KW-0645">Protease</keyword>
<evidence type="ECO:0000313" key="15">
    <source>
        <dbReference type="Proteomes" id="UP000034006"/>
    </source>
</evidence>
<feature type="transmembrane region" description="Helical" evidence="12">
    <location>
        <begin position="396"/>
        <end position="414"/>
    </location>
</feature>
<feature type="domain" description="Peptidase M48" evidence="13">
    <location>
        <begin position="117"/>
        <end position="357"/>
    </location>
</feature>
<dbReference type="GO" id="GO:0046872">
    <property type="term" value="F:metal ion binding"/>
    <property type="evidence" value="ECO:0007669"/>
    <property type="project" value="UniProtKB-KW"/>
</dbReference>
<feature type="transmembrane region" description="Helical" evidence="12">
    <location>
        <begin position="252"/>
        <end position="274"/>
    </location>
</feature>
<keyword evidence="8" id="KW-0862">Zinc</keyword>
<evidence type="ECO:0000259" key="13">
    <source>
        <dbReference type="Pfam" id="PF01435"/>
    </source>
</evidence>
<evidence type="ECO:0000256" key="2">
    <source>
        <dbReference type="ARBA" id="ARBA00004651"/>
    </source>
</evidence>
<keyword evidence="3" id="KW-1003">Cell membrane</keyword>
<dbReference type="EMBL" id="LCIH01000005">
    <property type="protein sequence ID" value="KKT52061.1"/>
    <property type="molecule type" value="Genomic_DNA"/>
</dbReference>
<accession>A0A0G1HY43</accession>
<dbReference type="GO" id="GO:0006508">
    <property type="term" value="P:proteolysis"/>
    <property type="evidence" value="ECO:0007669"/>
    <property type="project" value="UniProtKB-KW"/>
</dbReference>
<evidence type="ECO:0000256" key="3">
    <source>
        <dbReference type="ARBA" id="ARBA00022475"/>
    </source>
</evidence>
<feature type="transmembrane region" description="Helical" evidence="12">
    <location>
        <begin position="447"/>
        <end position="466"/>
    </location>
</feature>
<feature type="transmembrane region" description="Helical" evidence="12">
    <location>
        <begin position="15"/>
        <end position="37"/>
    </location>
</feature>
<reference evidence="14 15" key="1">
    <citation type="journal article" date="2015" name="Nature">
        <title>rRNA introns, odd ribosomes, and small enigmatic genomes across a large radiation of phyla.</title>
        <authorList>
            <person name="Brown C.T."/>
            <person name="Hug L.A."/>
            <person name="Thomas B.C."/>
            <person name="Sharon I."/>
            <person name="Castelle C.J."/>
            <person name="Singh A."/>
            <person name="Wilkins M.J."/>
            <person name="Williams K.H."/>
            <person name="Banfield J.F."/>
        </authorList>
    </citation>
    <scope>NUCLEOTIDE SEQUENCE [LARGE SCALE GENOMIC DNA]</scope>
</reference>
<evidence type="ECO:0000256" key="5">
    <source>
        <dbReference type="ARBA" id="ARBA00022692"/>
    </source>
</evidence>
<evidence type="ECO:0000313" key="14">
    <source>
        <dbReference type="EMBL" id="KKT52061.1"/>
    </source>
</evidence>
<feature type="transmembrane region" description="Helical" evidence="12">
    <location>
        <begin position="373"/>
        <end position="390"/>
    </location>
</feature>
<evidence type="ECO:0000256" key="8">
    <source>
        <dbReference type="ARBA" id="ARBA00022833"/>
    </source>
</evidence>
<evidence type="ECO:0000256" key="11">
    <source>
        <dbReference type="ARBA" id="ARBA00023136"/>
    </source>
</evidence>
<dbReference type="InterPro" id="IPR001915">
    <property type="entry name" value="Peptidase_M48"/>
</dbReference>
<sequence length="524" mass="57235">MQTKNKSVVLLRRKLNYLVLFGLAVMGVCLYTLNFAITQKFGEITAQYTIFGALAICFGWGLLVSLLSAPILTSQFTGVIDRIKALKESRSKLVGLGYRKQDLIDSQIHDTEVAEKSVTEASRAMKVAIDKVLIATESTINAFMAGIGSRVVVFYGGLIDKLSPEAIRGVAYHEVAHAMNNDIFLTLFTLSFVNAFMFLGAICWEITKFLARWGWWFMTDEDKENGGRKINASKITGGITAGAVGGSAAAKFIAQFLNSDIVVFGFFALVFWFVSKVVGQMVSSLISQNRELLADATAIEYGAGQDMVTALQELRDVPHASANPEANSRIVASLGITPANSSFSLSTHPSTQHRIRNGQNIIADKLASSAGQGIHMVLSLITAFLLGWTITFHLESVPMVLGIPTAFIGLIYFISSKINSLVGEEGPSVPNKDEVEKMSDDEKGLTALKLIGQIVLLLGLWIFFQVSFYHTFALSTFATIFGLEMVSWLATLIKDKFSLGAAFLKLSQIANVVVLGYFLYQMIF</sequence>
<evidence type="ECO:0000256" key="12">
    <source>
        <dbReference type="SAM" id="Phobius"/>
    </source>
</evidence>
<dbReference type="InterPro" id="IPR050083">
    <property type="entry name" value="HtpX_protease"/>
</dbReference>
<comment type="caution">
    <text evidence="14">The sequence shown here is derived from an EMBL/GenBank/DDBJ whole genome shotgun (WGS) entry which is preliminary data.</text>
</comment>
<protein>
    <recommendedName>
        <fullName evidence="13">Peptidase M48 domain-containing protein</fullName>
    </recommendedName>
</protein>
<dbReference type="AlphaFoldDB" id="A0A0G1HY43"/>
<evidence type="ECO:0000256" key="9">
    <source>
        <dbReference type="ARBA" id="ARBA00022989"/>
    </source>
</evidence>
<evidence type="ECO:0000256" key="1">
    <source>
        <dbReference type="ARBA" id="ARBA00001947"/>
    </source>
</evidence>
<proteinExistence type="predicted"/>
<dbReference type="Proteomes" id="UP000034006">
    <property type="component" value="Unassembled WGS sequence"/>
</dbReference>
<dbReference type="STRING" id="1618387.UW44_C0005G0103"/>
<feature type="transmembrane region" description="Helical" evidence="12">
    <location>
        <begin position="502"/>
        <end position="520"/>
    </location>
</feature>
<comment type="cofactor">
    <cofactor evidence="1">
        <name>Zn(2+)</name>
        <dbReference type="ChEBI" id="CHEBI:29105"/>
    </cofactor>
</comment>
<dbReference type="Gene3D" id="3.30.2010.10">
    <property type="entry name" value="Metalloproteases ('zincins'), catalytic domain"/>
    <property type="match status" value="1"/>
</dbReference>
<keyword evidence="5 12" id="KW-0812">Transmembrane</keyword>
<keyword evidence="7" id="KW-0378">Hydrolase</keyword>
<dbReference type="PANTHER" id="PTHR43221:SF1">
    <property type="entry name" value="PROTEASE HTPX"/>
    <property type="match status" value="1"/>
</dbReference>
<evidence type="ECO:0000256" key="7">
    <source>
        <dbReference type="ARBA" id="ARBA00022801"/>
    </source>
</evidence>
<feature type="transmembrane region" description="Helical" evidence="12">
    <location>
        <begin position="183"/>
        <end position="207"/>
    </location>
</feature>
<dbReference type="Pfam" id="PF01435">
    <property type="entry name" value="Peptidase_M48"/>
    <property type="match status" value="1"/>
</dbReference>
<comment type="subcellular location">
    <subcellularLocation>
        <location evidence="2">Cell membrane</location>
        <topology evidence="2">Multi-pass membrane protein</topology>
    </subcellularLocation>
</comment>
<name>A0A0G1HY43_9BACT</name>
<organism evidence="14 15">
    <name type="scientific">Candidatus Collierbacteria bacterium GW2011_GWB2_44_22</name>
    <dbReference type="NCBI Taxonomy" id="1618387"/>
    <lineage>
        <taxon>Bacteria</taxon>
        <taxon>Candidatus Collieribacteriota</taxon>
    </lineage>
</organism>
<dbReference type="GO" id="GO:0004222">
    <property type="term" value="F:metalloendopeptidase activity"/>
    <property type="evidence" value="ECO:0007669"/>
    <property type="project" value="InterPro"/>
</dbReference>
<keyword evidence="11 12" id="KW-0472">Membrane</keyword>
<feature type="transmembrane region" description="Helical" evidence="12">
    <location>
        <begin position="472"/>
        <end position="490"/>
    </location>
</feature>
<keyword evidence="9 12" id="KW-1133">Transmembrane helix</keyword>
<keyword evidence="10" id="KW-0482">Metalloprotease</keyword>
<evidence type="ECO:0000256" key="6">
    <source>
        <dbReference type="ARBA" id="ARBA00022723"/>
    </source>
</evidence>
<evidence type="ECO:0000256" key="10">
    <source>
        <dbReference type="ARBA" id="ARBA00023049"/>
    </source>
</evidence>
<keyword evidence="6" id="KW-0479">Metal-binding</keyword>
<gene>
    <name evidence="14" type="ORF">UW44_C0005G0103</name>
</gene>
<evidence type="ECO:0000256" key="4">
    <source>
        <dbReference type="ARBA" id="ARBA00022670"/>
    </source>
</evidence>